<sequence length="104" mass="11553">MDQTSSGSMTWMFEVVVVAQLLPSPSNHHQNHGDCSKLALAYLQNQTSIEQIKISYAFKDQSTKGLIQCGARDLELWSDEEATPKPTSFLQGSAPYQRDDDDSS</sequence>
<evidence type="ECO:0000256" key="1">
    <source>
        <dbReference type="SAM" id="MobiDB-lite"/>
    </source>
</evidence>
<evidence type="ECO:0000313" key="3">
    <source>
        <dbReference type="Proteomes" id="UP000499080"/>
    </source>
</evidence>
<protein>
    <submittedName>
        <fullName evidence="2">Uncharacterized protein</fullName>
    </submittedName>
</protein>
<accession>A0A4Y2A6H5</accession>
<reference evidence="2 3" key="1">
    <citation type="journal article" date="2019" name="Sci. Rep.">
        <title>Orb-weaving spider Araneus ventricosus genome elucidates the spidroin gene catalogue.</title>
        <authorList>
            <person name="Kono N."/>
            <person name="Nakamura H."/>
            <person name="Ohtoshi R."/>
            <person name="Moran D.A.P."/>
            <person name="Shinohara A."/>
            <person name="Yoshida Y."/>
            <person name="Fujiwara M."/>
            <person name="Mori M."/>
            <person name="Tomita M."/>
            <person name="Arakawa K."/>
        </authorList>
    </citation>
    <scope>NUCLEOTIDE SEQUENCE [LARGE SCALE GENOMIC DNA]</scope>
</reference>
<dbReference type="EMBL" id="BGPR01000006">
    <property type="protein sequence ID" value="GBL74846.1"/>
    <property type="molecule type" value="Genomic_DNA"/>
</dbReference>
<gene>
    <name evidence="2" type="ORF">AVEN_243694_1</name>
</gene>
<organism evidence="2 3">
    <name type="scientific">Araneus ventricosus</name>
    <name type="common">Orbweaver spider</name>
    <name type="synonym">Epeira ventricosa</name>
    <dbReference type="NCBI Taxonomy" id="182803"/>
    <lineage>
        <taxon>Eukaryota</taxon>
        <taxon>Metazoa</taxon>
        <taxon>Ecdysozoa</taxon>
        <taxon>Arthropoda</taxon>
        <taxon>Chelicerata</taxon>
        <taxon>Arachnida</taxon>
        <taxon>Araneae</taxon>
        <taxon>Araneomorphae</taxon>
        <taxon>Entelegynae</taxon>
        <taxon>Araneoidea</taxon>
        <taxon>Araneidae</taxon>
        <taxon>Araneus</taxon>
    </lineage>
</organism>
<keyword evidence="3" id="KW-1185">Reference proteome</keyword>
<name>A0A4Y2A6H5_ARAVE</name>
<evidence type="ECO:0000313" key="2">
    <source>
        <dbReference type="EMBL" id="GBL74846.1"/>
    </source>
</evidence>
<dbReference type="AlphaFoldDB" id="A0A4Y2A6H5"/>
<feature type="region of interest" description="Disordered" evidence="1">
    <location>
        <begin position="80"/>
        <end position="104"/>
    </location>
</feature>
<comment type="caution">
    <text evidence="2">The sequence shown here is derived from an EMBL/GenBank/DDBJ whole genome shotgun (WGS) entry which is preliminary data.</text>
</comment>
<dbReference type="Proteomes" id="UP000499080">
    <property type="component" value="Unassembled WGS sequence"/>
</dbReference>
<proteinExistence type="predicted"/>